<feature type="domain" description="PAS" evidence="10">
    <location>
        <begin position="181"/>
        <end position="251"/>
    </location>
</feature>
<dbReference type="SMART" id="SM00448">
    <property type="entry name" value="REC"/>
    <property type="match status" value="2"/>
</dbReference>
<evidence type="ECO:0000256" key="6">
    <source>
        <dbReference type="PROSITE-ProRule" id="PRU00169"/>
    </source>
</evidence>
<evidence type="ECO:0000259" key="10">
    <source>
        <dbReference type="PROSITE" id="PS50112"/>
    </source>
</evidence>
<dbReference type="SUPFAM" id="SSF55785">
    <property type="entry name" value="PYP-like sensor domain (PAS domain)"/>
    <property type="match status" value="1"/>
</dbReference>
<dbReference type="PANTHER" id="PTHR43047:SF72">
    <property type="entry name" value="OSMOSENSING HISTIDINE PROTEIN KINASE SLN1"/>
    <property type="match status" value="1"/>
</dbReference>
<evidence type="ECO:0000259" key="11">
    <source>
        <dbReference type="PROSITE" id="PS50113"/>
    </source>
</evidence>
<dbReference type="InterPro" id="IPR005467">
    <property type="entry name" value="His_kinase_dom"/>
</dbReference>
<keyword evidence="3 6" id="KW-0597">Phosphoprotein</keyword>
<dbReference type="Pfam" id="PF02518">
    <property type="entry name" value="HATPase_c"/>
    <property type="match status" value="1"/>
</dbReference>
<dbReference type="Pfam" id="PF00512">
    <property type="entry name" value="HisKA"/>
    <property type="match status" value="1"/>
</dbReference>
<keyword evidence="13" id="KW-1185">Reference proteome</keyword>
<dbReference type="NCBIfam" id="TIGR00229">
    <property type="entry name" value="sensory_box"/>
    <property type="match status" value="1"/>
</dbReference>
<evidence type="ECO:0000256" key="5">
    <source>
        <dbReference type="ARBA" id="ARBA00022777"/>
    </source>
</evidence>
<dbReference type="CDD" id="cd00082">
    <property type="entry name" value="HisKA"/>
    <property type="match status" value="1"/>
</dbReference>
<dbReference type="InterPro" id="IPR001789">
    <property type="entry name" value="Sig_transdc_resp-reg_receiver"/>
</dbReference>
<evidence type="ECO:0000256" key="1">
    <source>
        <dbReference type="ARBA" id="ARBA00000085"/>
    </source>
</evidence>
<protein>
    <recommendedName>
        <fullName evidence="2">histidine kinase</fullName>
        <ecNumber evidence="2">2.7.13.3</ecNumber>
    </recommendedName>
</protein>
<dbReference type="InterPro" id="IPR003594">
    <property type="entry name" value="HATPase_dom"/>
</dbReference>
<evidence type="ECO:0000259" key="9">
    <source>
        <dbReference type="PROSITE" id="PS50110"/>
    </source>
</evidence>
<dbReference type="SUPFAM" id="SSF55874">
    <property type="entry name" value="ATPase domain of HSP90 chaperone/DNA topoisomerase II/histidine kinase"/>
    <property type="match status" value="1"/>
</dbReference>
<dbReference type="SMART" id="SM00388">
    <property type="entry name" value="HisKA"/>
    <property type="match status" value="1"/>
</dbReference>
<dbReference type="Gene3D" id="1.10.287.130">
    <property type="match status" value="1"/>
</dbReference>
<dbReference type="Pfam" id="PF00072">
    <property type="entry name" value="Response_reg"/>
    <property type="match status" value="2"/>
</dbReference>
<feature type="domain" description="Response regulatory" evidence="9">
    <location>
        <begin position="586"/>
        <end position="700"/>
    </location>
</feature>
<feature type="domain" description="Response regulatory" evidence="9">
    <location>
        <begin position="14"/>
        <end position="133"/>
    </location>
</feature>
<evidence type="ECO:0000256" key="2">
    <source>
        <dbReference type="ARBA" id="ARBA00012438"/>
    </source>
</evidence>
<gene>
    <name evidence="12" type="ORF">K1X11_011125</name>
</gene>
<evidence type="ECO:0000313" key="13">
    <source>
        <dbReference type="Proteomes" id="UP000738431"/>
    </source>
</evidence>
<dbReference type="InterPro" id="IPR036097">
    <property type="entry name" value="HisK_dim/P_sf"/>
</dbReference>
<proteinExistence type="predicted"/>
<dbReference type="PROSITE" id="PS50112">
    <property type="entry name" value="PAS"/>
    <property type="match status" value="1"/>
</dbReference>
<sequence>MNSPSATAPPSPLRVLIVDDAPEDRVEFRRLLCRGQESQWAVEEVPDAERALERLEDGLPDCVLMDIDLIRMDGRELLNRIIERHGHHACGLVMLTASTNTSVAVDLLKSGAHDFLLKSRITAPQLRRAVRHAVEKASIRREISRSRQELQRKHDDLEEAVGNYERETAQRERAEEALRRSESRFRNLADNISQLAWMTDETGYIFWYNKRWFDYTGTTLDGMRGWGWRSVHHPDHIERVVSKFKECLARGSEWEDTFPLRGKDGSYRWFLSRAIPIHDPHGKVLGWFGTNTDITRQLETEDALKSARDQALAASRAKDDFLAALSHELRTPLNPALLTASARASDESLPAEVRADFESIRDSVALEARLIDDLLDLTRITRGKLKIDRQDIDLHTVLQDALRIVRSEFADKGVTWQLDLTDASLPLRGDAVRLRQVIWNVLKNAAKFSPDQGTIHVSLQIVEPAAPETGPQVQLIITDEGIGLTPTEVTSVFDAFAQGEHVSSSSHRFGGLGLGLAISRTLVEMHDGSISASSEGRDRGASFTIRLPLVPATEPPMPVSPTASPAPSATPAAPTEAAPSPTRPCRMLLVEDHAPTRATMGRLLRQRGLEIIAVGTYAEALQVEQHGHIDALLSDIGLPDGDGSSLLPELRQHWPDLVGIALSGYGMEEDIKRSERNGFLLHLTKPIEIDQLDRALRRLKEHLGCDSAPSA</sequence>
<dbReference type="PRINTS" id="PR00344">
    <property type="entry name" value="BCTRLSENSOR"/>
</dbReference>
<comment type="catalytic activity">
    <reaction evidence="1">
        <text>ATP + protein L-histidine = ADP + protein N-phospho-L-histidine.</text>
        <dbReference type="EC" id="2.7.13.3"/>
    </reaction>
</comment>
<dbReference type="SUPFAM" id="SSF52172">
    <property type="entry name" value="CheY-like"/>
    <property type="match status" value="2"/>
</dbReference>
<dbReference type="SUPFAM" id="SSF47384">
    <property type="entry name" value="Homodimeric domain of signal transducing histidine kinase"/>
    <property type="match status" value="1"/>
</dbReference>
<dbReference type="InterPro" id="IPR011006">
    <property type="entry name" value="CheY-like_superfamily"/>
</dbReference>
<dbReference type="InterPro" id="IPR003661">
    <property type="entry name" value="HisK_dim/P_dom"/>
</dbReference>
<dbReference type="InterPro" id="IPR001610">
    <property type="entry name" value="PAC"/>
</dbReference>
<feature type="region of interest" description="Disordered" evidence="7">
    <location>
        <begin position="551"/>
        <end position="582"/>
    </location>
</feature>
<accession>A0ABZ1CF22</accession>
<evidence type="ECO:0000259" key="8">
    <source>
        <dbReference type="PROSITE" id="PS50109"/>
    </source>
</evidence>
<dbReference type="InterPro" id="IPR013655">
    <property type="entry name" value="PAS_fold_3"/>
</dbReference>
<organism evidence="12 13">
    <name type="scientific">Actomonas aquatica</name>
    <dbReference type="NCBI Taxonomy" id="2866162"/>
    <lineage>
        <taxon>Bacteria</taxon>
        <taxon>Pseudomonadati</taxon>
        <taxon>Verrucomicrobiota</taxon>
        <taxon>Opitutia</taxon>
        <taxon>Opitutales</taxon>
        <taxon>Opitutaceae</taxon>
        <taxon>Actomonas</taxon>
    </lineage>
</organism>
<dbReference type="Pfam" id="PF08447">
    <property type="entry name" value="PAS_3"/>
    <property type="match status" value="1"/>
</dbReference>
<feature type="region of interest" description="Disordered" evidence="7">
    <location>
        <begin position="154"/>
        <end position="173"/>
    </location>
</feature>
<feature type="domain" description="Histidine kinase" evidence="8">
    <location>
        <begin position="324"/>
        <end position="551"/>
    </location>
</feature>
<reference evidence="12 13" key="1">
    <citation type="submission" date="2023-12" db="EMBL/GenBank/DDBJ databases">
        <title>Description of an unclassified Opitutus bacterium of Verrucomicrobiota.</title>
        <authorList>
            <person name="Zhang D.-F."/>
        </authorList>
    </citation>
    <scope>NUCLEOTIDE SEQUENCE [LARGE SCALE GENOMIC DNA]</scope>
    <source>
        <strain evidence="12 13">WL0086</strain>
    </source>
</reference>
<feature type="modified residue" description="4-aspartylphosphate" evidence="6">
    <location>
        <position position="635"/>
    </location>
</feature>
<evidence type="ECO:0000256" key="4">
    <source>
        <dbReference type="ARBA" id="ARBA00022679"/>
    </source>
</evidence>
<dbReference type="InterPro" id="IPR035965">
    <property type="entry name" value="PAS-like_dom_sf"/>
</dbReference>
<dbReference type="PROSITE" id="PS50109">
    <property type="entry name" value="HIS_KIN"/>
    <property type="match status" value="1"/>
</dbReference>
<dbReference type="PANTHER" id="PTHR43047">
    <property type="entry name" value="TWO-COMPONENT HISTIDINE PROTEIN KINASE"/>
    <property type="match status" value="1"/>
</dbReference>
<evidence type="ECO:0000256" key="7">
    <source>
        <dbReference type="SAM" id="MobiDB-lite"/>
    </source>
</evidence>
<evidence type="ECO:0000313" key="12">
    <source>
        <dbReference type="EMBL" id="WRQ89960.1"/>
    </source>
</evidence>
<dbReference type="InterPro" id="IPR036890">
    <property type="entry name" value="HATPase_C_sf"/>
</dbReference>
<dbReference type="InterPro" id="IPR000014">
    <property type="entry name" value="PAS"/>
</dbReference>
<feature type="modified residue" description="4-aspartylphosphate" evidence="6">
    <location>
        <position position="66"/>
    </location>
</feature>
<evidence type="ECO:0000256" key="3">
    <source>
        <dbReference type="ARBA" id="ARBA00022553"/>
    </source>
</evidence>
<dbReference type="EC" id="2.7.13.3" evidence="2"/>
<dbReference type="PROSITE" id="PS50113">
    <property type="entry name" value="PAC"/>
    <property type="match status" value="1"/>
</dbReference>
<dbReference type="Proteomes" id="UP000738431">
    <property type="component" value="Chromosome"/>
</dbReference>
<dbReference type="SMART" id="SM00086">
    <property type="entry name" value="PAC"/>
    <property type="match status" value="1"/>
</dbReference>
<feature type="compositionally biased region" description="Low complexity" evidence="7">
    <location>
        <begin position="560"/>
        <end position="582"/>
    </location>
</feature>
<dbReference type="CDD" id="cd00130">
    <property type="entry name" value="PAS"/>
    <property type="match status" value="1"/>
</dbReference>
<keyword evidence="5" id="KW-0418">Kinase</keyword>
<dbReference type="SMART" id="SM00091">
    <property type="entry name" value="PAS"/>
    <property type="match status" value="1"/>
</dbReference>
<dbReference type="Gene3D" id="3.30.450.20">
    <property type="entry name" value="PAS domain"/>
    <property type="match status" value="1"/>
</dbReference>
<dbReference type="InterPro" id="IPR004358">
    <property type="entry name" value="Sig_transdc_His_kin-like_C"/>
</dbReference>
<dbReference type="CDD" id="cd00156">
    <property type="entry name" value="REC"/>
    <property type="match status" value="1"/>
</dbReference>
<feature type="domain" description="PAC" evidence="11">
    <location>
        <begin position="254"/>
        <end position="306"/>
    </location>
</feature>
<keyword evidence="4" id="KW-0808">Transferase</keyword>
<dbReference type="PROSITE" id="PS50110">
    <property type="entry name" value="RESPONSE_REGULATORY"/>
    <property type="match status" value="2"/>
</dbReference>
<dbReference type="InterPro" id="IPR000700">
    <property type="entry name" value="PAS-assoc_C"/>
</dbReference>
<dbReference type="EMBL" id="CP139781">
    <property type="protein sequence ID" value="WRQ89960.1"/>
    <property type="molecule type" value="Genomic_DNA"/>
</dbReference>
<dbReference type="SMART" id="SM00387">
    <property type="entry name" value="HATPase_c"/>
    <property type="match status" value="1"/>
</dbReference>
<dbReference type="Gene3D" id="3.40.50.2300">
    <property type="match status" value="2"/>
</dbReference>
<feature type="compositionally biased region" description="Basic and acidic residues" evidence="7">
    <location>
        <begin position="164"/>
        <end position="173"/>
    </location>
</feature>
<name>A0ABZ1CF22_9BACT</name>
<dbReference type="Gene3D" id="3.30.565.10">
    <property type="entry name" value="Histidine kinase-like ATPase, C-terminal domain"/>
    <property type="match status" value="1"/>
</dbReference>
<dbReference type="RefSeq" id="WP_221032115.1">
    <property type="nucleotide sequence ID" value="NZ_CP139781.1"/>
</dbReference>